<dbReference type="InterPro" id="IPR006026">
    <property type="entry name" value="Peptidase_Metallo"/>
</dbReference>
<dbReference type="GO" id="GO:0004222">
    <property type="term" value="F:metalloendopeptidase activity"/>
    <property type="evidence" value="ECO:0007669"/>
    <property type="project" value="InterPro"/>
</dbReference>
<keyword evidence="5 7" id="KW-0862">Zinc</keyword>
<feature type="binding site" evidence="7">
    <location>
        <position position="107"/>
    </location>
    <ligand>
        <name>Zn(2+)</name>
        <dbReference type="ChEBI" id="CHEBI:29105"/>
        <label>1</label>
    </ligand>
</feature>
<evidence type="ECO:0000256" key="2">
    <source>
        <dbReference type="ARBA" id="ARBA00022670"/>
    </source>
</evidence>
<feature type="binding site" evidence="7">
    <location>
        <position position="162"/>
    </location>
    <ligand>
        <name>Zn(2+)</name>
        <dbReference type="ChEBI" id="CHEBI:29105"/>
        <label>2</label>
        <note>catalytic</note>
    </ligand>
</feature>
<dbReference type="GO" id="GO:0030198">
    <property type="term" value="P:extracellular matrix organization"/>
    <property type="evidence" value="ECO:0007669"/>
    <property type="project" value="TreeGrafter"/>
</dbReference>
<feature type="binding site" evidence="7">
    <location>
        <position position="122"/>
    </location>
    <ligand>
        <name>Zn(2+)</name>
        <dbReference type="ChEBI" id="CHEBI:29105"/>
        <label>1</label>
    </ligand>
</feature>
<gene>
    <name evidence="11" type="ORF">PMAYCL1PPCAC_12381</name>
</gene>
<feature type="signal peptide" evidence="9">
    <location>
        <begin position="1"/>
        <end position="15"/>
    </location>
</feature>
<evidence type="ECO:0000256" key="7">
    <source>
        <dbReference type="PIRSR" id="PIRSR621190-2"/>
    </source>
</evidence>
<organism evidence="11 12">
    <name type="scientific">Pristionchus mayeri</name>
    <dbReference type="NCBI Taxonomy" id="1317129"/>
    <lineage>
        <taxon>Eukaryota</taxon>
        <taxon>Metazoa</taxon>
        <taxon>Ecdysozoa</taxon>
        <taxon>Nematoda</taxon>
        <taxon>Chromadorea</taxon>
        <taxon>Rhabditida</taxon>
        <taxon>Rhabditina</taxon>
        <taxon>Diplogasteromorpha</taxon>
        <taxon>Diplogasteroidea</taxon>
        <taxon>Neodiplogasteridae</taxon>
        <taxon>Pristionchus</taxon>
    </lineage>
</organism>
<dbReference type="GO" id="GO:0006508">
    <property type="term" value="P:proteolysis"/>
    <property type="evidence" value="ECO:0007669"/>
    <property type="project" value="UniProtKB-KW"/>
</dbReference>
<dbReference type="InterPro" id="IPR001818">
    <property type="entry name" value="Pept_M10_metallopeptidase"/>
</dbReference>
<feature type="non-terminal residue" evidence="11">
    <location>
        <position position="1"/>
    </location>
</feature>
<feature type="binding site" evidence="7">
    <location>
        <position position="127"/>
    </location>
    <ligand>
        <name>Ca(2+)</name>
        <dbReference type="ChEBI" id="CHEBI:29108"/>
        <label>3</label>
    </ligand>
</feature>
<keyword evidence="4" id="KW-0378">Hydrolase</keyword>
<dbReference type="InterPro" id="IPR021190">
    <property type="entry name" value="Pept_M10A"/>
</dbReference>
<feature type="binding site" evidence="7">
    <location>
        <position position="100"/>
    </location>
    <ligand>
        <name>Ca(2+)</name>
        <dbReference type="ChEBI" id="CHEBI:29108"/>
        <label>3</label>
    </ligand>
</feature>
<keyword evidence="9" id="KW-0732">Signal</keyword>
<dbReference type="SUPFAM" id="SSF55486">
    <property type="entry name" value="Metalloproteases ('zincins'), catalytic domain"/>
    <property type="match status" value="1"/>
</dbReference>
<feature type="domain" description="Peptidase metallopeptidase" evidence="10">
    <location>
        <begin position="14"/>
        <end position="185"/>
    </location>
</feature>
<feature type="binding site" evidence="7">
    <location>
        <position position="144"/>
    </location>
    <ligand>
        <name>Zn(2+)</name>
        <dbReference type="ChEBI" id="CHEBI:29105"/>
        <label>2</label>
        <note>catalytic</note>
    </ligand>
</feature>
<feature type="binding site" evidence="7">
    <location>
        <position position="127"/>
    </location>
    <ligand>
        <name>Ca(2+)</name>
        <dbReference type="ChEBI" id="CHEBI:29108"/>
        <label>1</label>
    </ligand>
</feature>
<evidence type="ECO:0000259" key="10">
    <source>
        <dbReference type="SMART" id="SM00235"/>
    </source>
</evidence>
<evidence type="ECO:0000256" key="5">
    <source>
        <dbReference type="ARBA" id="ARBA00022833"/>
    </source>
</evidence>
<protein>
    <recommendedName>
        <fullName evidence="10">Peptidase metallopeptidase domain-containing protein</fullName>
    </recommendedName>
</protein>
<comment type="caution">
    <text evidence="11">The sequence shown here is derived from an EMBL/GenBank/DDBJ whole genome shotgun (WGS) entry which is preliminary data.</text>
</comment>
<sequence>LLVLFFLLQSQLSVSRRIGSTMDVRWCLRDPFKLIPSSSLSTIRRIVDESFTMWEDSLNGRITFTQVFPPFSSSIQRPRGVDIDVLFAQGNHGDKDAFDGRGGTLAHSSQGKPPKPPKGKMHLDADELWSLGEEGLDLRQVVLHEIGHILGLRHSSSEESIMNPYYVSKRKALFIPMVDEYYLNQLYF</sequence>
<feature type="binding site" evidence="7">
    <location>
        <position position="124"/>
    </location>
    <ligand>
        <name>Ca(2+)</name>
        <dbReference type="ChEBI" id="CHEBI:29108"/>
        <label>3</label>
    </ligand>
</feature>
<feature type="active site" evidence="6">
    <location>
        <position position="145"/>
    </location>
</feature>
<evidence type="ECO:0000256" key="6">
    <source>
        <dbReference type="PIRSR" id="PIRSR621190-1"/>
    </source>
</evidence>
<feature type="binding site" evidence="7">
    <location>
        <position position="92"/>
    </location>
    <ligand>
        <name>Zn(2+)</name>
        <dbReference type="ChEBI" id="CHEBI:29105"/>
        <label>1</label>
    </ligand>
</feature>
<dbReference type="SMART" id="SM00235">
    <property type="entry name" value="ZnMc"/>
    <property type="match status" value="1"/>
</dbReference>
<dbReference type="PANTHER" id="PTHR10201">
    <property type="entry name" value="MATRIX METALLOPROTEINASE"/>
    <property type="match status" value="1"/>
</dbReference>
<dbReference type="GO" id="GO:0008270">
    <property type="term" value="F:zinc ion binding"/>
    <property type="evidence" value="ECO:0007669"/>
    <property type="project" value="InterPro"/>
</dbReference>
<dbReference type="AlphaFoldDB" id="A0AAN5CGV1"/>
<dbReference type="PRINTS" id="PR00138">
    <property type="entry name" value="MATRIXIN"/>
</dbReference>
<feature type="region of interest" description="Disordered" evidence="8">
    <location>
        <begin position="98"/>
        <end position="120"/>
    </location>
</feature>
<dbReference type="InterPro" id="IPR024079">
    <property type="entry name" value="MetalloPept_cat_dom_sf"/>
</dbReference>
<evidence type="ECO:0000256" key="1">
    <source>
        <dbReference type="ARBA" id="ARBA00010370"/>
    </source>
</evidence>
<feature type="binding site" evidence="7">
    <location>
        <position position="148"/>
    </location>
    <ligand>
        <name>Zn(2+)</name>
        <dbReference type="ChEBI" id="CHEBI:29105"/>
        <label>2</label>
        <note>catalytic</note>
    </ligand>
</feature>
<feature type="chain" id="PRO_5042907669" description="Peptidase metallopeptidase domain-containing protein" evidence="9">
    <location>
        <begin position="16"/>
        <end position="188"/>
    </location>
</feature>
<comment type="cofactor">
    <cofactor evidence="7">
        <name>Zn(2+)</name>
        <dbReference type="ChEBI" id="CHEBI:29105"/>
    </cofactor>
    <text evidence="7">Binds 2 Zn(2+) ions per subunit.</text>
</comment>
<name>A0AAN5CGV1_9BILA</name>
<dbReference type="Proteomes" id="UP001328107">
    <property type="component" value="Unassembled WGS sequence"/>
</dbReference>
<comment type="cofactor">
    <cofactor evidence="7">
        <name>Ca(2+)</name>
        <dbReference type="ChEBI" id="CHEBI:29108"/>
    </cofactor>
    <text evidence="7">Can bind about 5 Ca(2+) ions per subunit.</text>
</comment>
<feature type="binding site" evidence="7">
    <location>
        <position position="82"/>
    </location>
    <ligand>
        <name>Ca(2+)</name>
        <dbReference type="ChEBI" id="CHEBI:29108"/>
        <label>2</label>
    </ligand>
</feature>
<keyword evidence="2" id="KW-0645">Protease</keyword>
<accession>A0AAN5CGV1</accession>
<dbReference type="GO" id="GO:0005615">
    <property type="term" value="C:extracellular space"/>
    <property type="evidence" value="ECO:0007669"/>
    <property type="project" value="TreeGrafter"/>
</dbReference>
<dbReference type="PANTHER" id="PTHR10201:SF309">
    <property type="entry name" value="PEPTIDASE METALLOPEPTIDASE DOMAIN-CONTAINING PROTEIN"/>
    <property type="match status" value="1"/>
</dbReference>
<dbReference type="GO" id="GO:0031012">
    <property type="term" value="C:extracellular matrix"/>
    <property type="evidence" value="ECO:0007669"/>
    <property type="project" value="InterPro"/>
</dbReference>
<evidence type="ECO:0000256" key="8">
    <source>
        <dbReference type="SAM" id="MobiDB-lite"/>
    </source>
</evidence>
<evidence type="ECO:0000256" key="9">
    <source>
        <dbReference type="SAM" id="SignalP"/>
    </source>
</evidence>
<feature type="binding site" evidence="7">
    <location>
        <position position="154"/>
    </location>
    <ligand>
        <name>Zn(2+)</name>
        <dbReference type="ChEBI" id="CHEBI:29105"/>
        <label>2</label>
        <note>catalytic</note>
    </ligand>
</feature>
<dbReference type="Gene3D" id="3.40.390.10">
    <property type="entry name" value="Collagenase (Catalytic Domain)"/>
    <property type="match status" value="1"/>
</dbReference>
<feature type="binding site" evidence="7">
    <location>
        <position position="99"/>
    </location>
    <ligand>
        <name>Ca(2+)</name>
        <dbReference type="ChEBI" id="CHEBI:29108"/>
        <label>3</label>
    </ligand>
</feature>
<keyword evidence="3 7" id="KW-0479">Metal-binding</keyword>
<keyword evidence="12" id="KW-1185">Reference proteome</keyword>
<reference evidence="12" key="1">
    <citation type="submission" date="2022-10" db="EMBL/GenBank/DDBJ databases">
        <title>Genome assembly of Pristionchus species.</title>
        <authorList>
            <person name="Yoshida K."/>
            <person name="Sommer R.J."/>
        </authorList>
    </citation>
    <scope>NUCLEOTIDE SEQUENCE [LARGE SCALE GENOMIC DNA]</scope>
    <source>
        <strain evidence="12">RS5460</strain>
    </source>
</reference>
<proteinExistence type="inferred from homology"/>
<evidence type="ECO:0000313" key="12">
    <source>
        <dbReference type="Proteomes" id="UP001328107"/>
    </source>
</evidence>
<evidence type="ECO:0000313" key="11">
    <source>
        <dbReference type="EMBL" id="GMR42186.1"/>
    </source>
</evidence>
<dbReference type="Pfam" id="PF00413">
    <property type="entry name" value="Peptidase_M10"/>
    <property type="match status" value="1"/>
</dbReference>
<keyword evidence="7" id="KW-0106">Calcium</keyword>
<evidence type="ECO:0000256" key="4">
    <source>
        <dbReference type="ARBA" id="ARBA00022801"/>
    </source>
</evidence>
<dbReference type="EMBL" id="BTRK01000003">
    <property type="protein sequence ID" value="GMR42186.1"/>
    <property type="molecule type" value="Genomic_DNA"/>
</dbReference>
<dbReference type="GO" id="GO:0030574">
    <property type="term" value="P:collagen catabolic process"/>
    <property type="evidence" value="ECO:0007669"/>
    <property type="project" value="TreeGrafter"/>
</dbReference>
<evidence type="ECO:0000256" key="3">
    <source>
        <dbReference type="ARBA" id="ARBA00022723"/>
    </source>
</evidence>
<feature type="binding site" evidence="7">
    <location>
        <position position="94"/>
    </location>
    <ligand>
        <name>Zn(2+)</name>
        <dbReference type="ChEBI" id="CHEBI:29105"/>
        <label>1</label>
    </ligand>
</feature>
<comment type="similarity">
    <text evidence="1">Belongs to the peptidase M10A family.</text>
</comment>